<sequence length="506" mass="57573">MPHRVTTIKRYRISNDVLILILEKLDPVSLYRTCQTFERVYVLVMEFQHLRYRFELGIVGMKDGPVSYTSRPPMMRVQLLMSYKKDWPRLKWTDEQKIRVSLVSSNVEVSGNFLYYAGNQSLDLLELPSCRLGRLPAQTRHIHYMTTPEPESIAVDALQSLIVAAHTIGAPNGQISLRLRIRNLSNFDKHPKALSPHYDCPTHIAQPVTNVSTALCGTRVVCTIEFVGGLVKHLLIDWTTFQAMWLEEQDVIFLSAYQLLGVRKIHGKMALYLYNIYDMRNVFIEREYELPPIWAKSTMRFGRNAAEITDLPRASPALFYCDPSARVLVLTAKQNGPNGPSVHWMMINESFFRPTTTDRRSAPWSFWSQFCLIKEHSPAVLSGEPHVIGNRVVYLEKDGTRSASGAERTRLKIIDFAPFLEVPPASPKTWTHIGKYSALKPGEYYRDFPPTTTNGLVVENICATEDNVILSLEPHGGIRPVNVLTFGPNPPVTKAIRHDIQYHPAL</sequence>
<comment type="caution">
    <text evidence="1">The sequence shown here is derived from an EMBL/GenBank/DDBJ whole genome shotgun (WGS) entry which is preliminary data.</text>
</comment>
<evidence type="ECO:0008006" key="3">
    <source>
        <dbReference type="Google" id="ProtNLM"/>
    </source>
</evidence>
<gene>
    <name evidence="1" type="ORF">NLJ89_g2213</name>
</gene>
<keyword evidence="2" id="KW-1185">Reference proteome</keyword>
<organism evidence="1 2">
    <name type="scientific">Agrocybe chaxingu</name>
    <dbReference type="NCBI Taxonomy" id="84603"/>
    <lineage>
        <taxon>Eukaryota</taxon>
        <taxon>Fungi</taxon>
        <taxon>Dikarya</taxon>
        <taxon>Basidiomycota</taxon>
        <taxon>Agaricomycotina</taxon>
        <taxon>Agaricomycetes</taxon>
        <taxon>Agaricomycetidae</taxon>
        <taxon>Agaricales</taxon>
        <taxon>Agaricineae</taxon>
        <taxon>Strophariaceae</taxon>
        <taxon>Agrocybe</taxon>
    </lineage>
</organism>
<evidence type="ECO:0000313" key="1">
    <source>
        <dbReference type="EMBL" id="KAJ3514716.1"/>
    </source>
</evidence>
<evidence type="ECO:0000313" key="2">
    <source>
        <dbReference type="Proteomes" id="UP001148786"/>
    </source>
</evidence>
<protein>
    <recommendedName>
        <fullName evidence="3">F-box domain-containing protein</fullName>
    </recommendedName>
</protein>
<name>A0A9W8K7S7_9AGAR</name>
<dbReference type="EMBL" id="JANKHO010000131">
    <property type="protein sequence ID" value="KAJ3514716.1"/>
    <property type="molecule type" value="Genomic_DNA"/>
</dbReference>
<reference evidence="1" key="1">
    <citation type="submission" date="2022-07" db="EMBL/GenBank/DDBJ databases">
        <title>Genome Sequence of Agrocybe chaxingu.</title>
        <authorList>
            <person name="Buettner E."/>
        </authorList>
    </citation>
    <scope>NUCLEOTIDE SEQUENCE</scope>
    <source>
        <strain evidence="1">MP-N11</strain>
    </source>
</reference>
<proteinExistence type="predicted"/>
<dbReference type="AlphaFoldDB" id="A0A9W8K7S7"/>
<dbReference type="Proteomes" id="UP001148786">
    <property type="component" value="Unassembled WGS sequence"/>
</dbReference>
<dbReference type="OrthoDB" id="2893272at2759"/>
<accession>A0A9W8K7S7</accession>